<dbReference type="PANTHER" id="PTHR31637">
    <property type="entry name" value="2,3-BISPHOSPHOGLYCERATE-INDEPENDENT PHOSPHOGLYCERATE MUTASE"/>
    <property type="match status" value="1"/>
</dbReference>
<gene>
    <name evidence="12" type="primary">gpmM</name>
    <name evidence="8" type="synonym">gpmI</name>
    <name evidence="12" type="synonym">pgmI</name>
    <name evidence="12" type="ORF">ACFSJ3_15655</name>
</gene>
<feature type="binding site" evidence="8">
    <location>
        <begin position="155"/>
        <end position="156"/>
    </location>
    <ligand>
        <name>substrate</name>
    </ligand>
</feature>
<dbReference type="HAMAP" id="MF_01038">
    <property type="entry name" value="GpmI"/>
    <property type="match status" value="1"/>
</dbReference>
<comment type="similarity">
    <text evidence="3 8">Belongs to the BPG-independent phosphoglycerate mutase family.</text>
</comment>
<dbReference type="InterPro" id="IPR036646">
    <property type="entry name" value="PGAM_B_sf"/>
</dbReference>
<evidence type="ECO:0000256" key="2">
    <source>
        <dbReference type="ARBA" id="ARBA00004798"/>
    </source>
</evidence>
<evidence type="ECO:0000256" key="3">
    <source>
        <dbReference type="ARBA" id="ARBA00008819"/>
    </source>
</evidence>
<dbReference type="InterPro" id="IPR005995">
    <property type="entry name" value="Pgm_bpd_ind"/>
</dbReference>
<keyword evidence="6 8" id="KW-0464">Manganese</keyword>
<feature type="binding site" evidence="8">
    <location>
        <position position="64"/>
    </location>
    <ligand>
        <name>Mn(2+)</name>
        <dbReference type="ChEBI" id="CHEBI:29035"/>
        <label>2</label>
    </ligand>
</feature>
<evidence type="ECO:0000256" key="5">
    <source>
        <dbReference type="ARBA" id="ARBA00023152"/>
    </source>
</evidence>
<feature type="binding site" evidence="8">
    <location>
        <position position="404"/>
    </location>
    <ligand>
        <name>Mn(2+)</name>
        <dbReference type="ChEBI" id="CHEBI:29035"/>
        <label>1</label>
    </ligand>
</feature>
<dbReference type="InterPro" id="IPR017850">
    <property type="entry name" value="Alkaline_phosphatase_core_sf"/>
</dbReference>
<keyword evidence="4 8" id="KW-0479">Metal-binding</keyword>
<comment type="function">
    <text evidence="8">Catalyzes the interconversion of 2-phosphoglycerate and 3-phosphoglycerate.</text>
</comment>
<evidence type="ECO:0000256" key="1">
    <source>
        <dbReference type="ARBA" id="ARBA00000370"/>
    </source>
</evidence>
<feature type="domain" description="BPG-independent PGAM N-terminal" evidence="11">
    <location>
        <begin position="84"/>
        <end position="300"/>
    </location>
</feature>
<feature type="binding site" evidence="8">
    <location>
        <position position="446"/>
    </location>
    <ligand>
        <name>Mn(2+)</name>
        <dbReference type="ChEBI" id="CHEBI:29035"/>
        <label>2</label>
    </ligand>
</feature>
<keyword evidence="5 8" id="KW-0324">Glycolysis</keyword>
<dbReference type="SUPFAM" id="SSF53649">
    <property type="entry name" value="Alkaline phosphatase-like"/>
    <property type="match status" value="1"/>
</dbReference>
<dbReference type="InterPro" id="IPR011258">
    <property type="entry name" value="BPG-indep_PGM_N"/>
</dbReference>
<keyword evidence="7 8" id="KW-0413">Isomerase</keyword>
<dbReference type="SUPFAM" id="SSF64158">
    <property type="entry name" value="2,3-Bisphosphoglycerate-independent phosphoglycerate mutase, substrate-binding domain"/>
    <property type="match status" value="1"/>
</dbReference>
<dbReference type="RefSeq" id="WP_345340596.1">
    <property type="nucleotide sequence ID" value="NZ_BAABLI010000015.1"/>
</dbReference>
<sequence length="514" mass="55436">MSTAKKPMVLVIMDGWGYSDNPENNAILNAKTPVLDKLWAESPSALISGSGNDVGLPDGQMGNSEVGHVNLGAGRIVYQDLTRIDKAIKEGTFGENEALVAAVDKAASNGKAVHIMGLLSPGGVHSHEDHMMAMVEMAAARGAEKIYLHAFLDGRDTPPRSAEGSLQAFQDKFAELGKGRVASLVGRYYAMDRDNRWERVEEAYNLLTQANGAFTATTAVEGLQAAYARDENDEFVKATVIQADGEPSAAMEDGDSLIFMNFRADRAREITRAFVDADFAGFERKATPALADFVMLTEYAADIKTSCAFPPEALVNTMGEWLEKHNKTQLRISETEKYAHVTFFFSGGREAEYVGEKRELIASPKVATYDLQPEMSSEELTDKLVAAIKGGEYDFIVCNYPNGDMVGHTGVYEAAVKACEAVDACIGRVVEALREVGGECLITADHGNAEKMVDNTTGQAHTAHTSEPVPLIYVGREGKLAEGGKLSDLAPTMLKLMGMEIPAEMSGKALIEVA</sequence>
<feature type="binding site" evidence="8">
    <location>
        <position position="464"/>
    </location>
    <ligand>
        <name>Mn(2+)</name>
        <dbReference type="ChEBI" id="CHEBI:29035"/>
        <label>1</label>
    </ligand>
</feature>
<keyword evidence="13" id="KW-1185">Reference proteome</keyword>
<accession>A0ABW4XQJ5</accession>
<evidence type="ECO:0000256" key="6">
    <source>
        <dbReference type="ARBA" id="ARBA00023211"/>
    </source>
</evidence>
<dbReference type="EC" id="5.4.2.12" evidence="8 9"/>
<dbReference type="CDD" id="cd16010">
    <property type="entry name" value="iPGM"/>
    <property type="match status" value="1"/>
</dbReference>
<comment type="pathway">
    <text evidence="2 8">Carbohydrate degradation; glycolysis; pyruvate from D-glyceraldehyde 3-phosphate: step 3/5.</text>
</comment>
<evidence type="ECO:0000259" key="11">
    <source>
        <dbReference type="Pfam" id="PF06415"/>
    </source>
</evidence>
<evidence type="ECO:0000256" key="9">
    <source>
        <dbReference type="NCBIfam" id="TIGR01307"/>
    </source>
</evidence>
<feature type="binding site" evidence="8">
    <location>
        <position position="337"/>
    </location>
    <ligand>
        <name>substrate</name>
    </ligand>
</feature>
<evidence type="ECO:0000313" key="12">
    <source>
        <dbReference type="EMBL" id="MFD2097434.1"/>
    </source>
</evidence>
<feature type="binding site" evidence="8">
    <location>
        <position position="445"/>
    </location>
    <ligand>
        <name>Mn(2+)</name>
        <dbReference type="ChEBI" id="CHEBI:29035"/>
        <label>2</label>
    </ligand>
</feature>
<dbReference type="Gene3D" id="3.40.720.10">
    <property type="entry name" value="Alkaline Phosphatase, subunit A"/>
    <property type="match status" value="1"/>
</dbReference>
<name>A0ABW4XQJ5_9GAMM</name>
<dbReference type="EMBL" id="JBHUHT010000017">
    <property type="protein sequence ID" value="MFD2097434.1"/>
    <property type="molecule type" value="Genomic_DNA"/>
</dbReference>
<comment type="subunit">
    <text evidence="8">Monomer.</text>
</comment>
<dbReference type="GO" id="GO:0004619">
    <property type="term" value="F:phosphoglycerate mutase activity"/>
    <property type="evidence" value="ECO:0007669"/>
    <property type="project" value="UniProtKB-EC"/>
</dbReference>
<evidence type="ECO:0000313" key="13">
    <source>
        <dbReference type="Proteomes" id="UP001597380"/>
    </source>
</evidence>
<dbReference type="PANTHER" id="PTHR31637:SF0">
    <property type="entry name" value="2,3-BISPHOSPHOGLYCERATE-INDEPENDENT PHOSPHOGLYCERATE MUTASE"/>
    <property type="match status" value="1"/>
</dbReference>
<feature type="domain" description="Metalloenzyme" evidence="10">
    <location>
        <begin position="6"/>
        <end position="500"/>
    </location>
</feature>
<dbReference type="Proteomes" id="UP001597380">
    <property type="component" value="Unassembled WGS sequence"/>
</dbReference>
<dbReference type="Pfam" id="PF01676">
    <property type="entry name" value="Metalloenzyme"/>
    <property type="match status" value="1"/>
</dbReference>
<feature type="binding site" evidence="8">
    <location>
        <position position="187"/>
    </location>
    <ligand>
        <name>substrate</name>
    </ligand>
</feature>
<evidence type="ECO:0000256" key="8">
    <source>
        <dbReference type="HAMAP-Rule" id="MF_01038"/>
    </source>
</evidence>
<dbReference type="Pfam" id="PF06415">
    <property type="entry name" value="iPGM_N"/>
    <property type="match status" value="1"/>
</dbReference>
<evidence type="ECO:0000256" key="7">
    <source>
        <dbReference type="ARBA" id="ARBA00023235"/>
    </source>
</evidence>
<proteinExistence type="inferred from homology"/>
<feature type="active site" description="Phosphoserine intermediate" evidence="8">
    <location>
        <position position="64"/>
    </location>
</feature>
<feature type="binding site" evidence="8">
    <location>
        <position position="193"/>
    </location>
    <ligand>
        <name>substrate</name>
    </ligand>
</feature>
<feature type="binding site" evidence="8">
    <location>
        <position position="14"/>
    </location>
    <ligand>
        <name>Mn(2+)</name>
        <dbReference type="ChEBI" id="CHEBI:29035"/>
        <label>2</label>
    </ligand>
</feature>
<dbReference type="NCBIfam" id="NF003897">
    <property type="entry name" value="PRK05434.1-5"/>
    <property type="match status" value="1"/>
</dbReference>
<organism evidence="12 13">
    <name type="scientific">Corallincola platygyrae</name>
    <dbReference type="NCBI Taxonomy" id="1193278"/>
    <lineage>
        <taxon>Bacteria</taxon>
        <taxon>Pseudomonadati</taxon>
        <taxon>Pseudomonadota</taxon>
        <taxon>Gammaproteobacteria</taxon>
        <taxon>Alteromonadales</taxon>
        <taxon>Psychromonadaceae</taxon>
        <taxon>Corallincola</taxon>
    </lineage>
</organism>
<dbReference type="Gene3D" id="3.40.1450.10">
    <property type="entry name" value="BPG-independent phosphoglycerate mutase, domain B"/>
    <property type="match status" value="1"/>
</dbReference>
<protein>
    <recommendedName>
        <fullName evidence="8 9">2,3-bisphosphoglycerate-independent phosphoglycerate mutase</fullName>
        <shortName evidence="8">BPG-independent PGAM</shortName>
        <shortName evidence="8">Phosphoglyceromutase</shortName>
        <shortName evidence="8">iPGM</shortName>
        <ecNumber evidence="8 9">5.4.2.12</ecNumber>
    </recommendedName>
</protein>
<dbReference type="InterPro" id="IPR006124">
    <property type="entry name" value="Metalloenzyme"/>
</dbReference>
<comment type="cofactor">
    <cofactor evidence="8">
        <name>Mn(2+)</name>
        <dbReference type="ChEBI" id="CHEBI:29035"/>
    </cofactor>
    <text evidence="8">Binds 2 manganese ions per subunit.</text>
</comment>
<dbReference type="PIRSF" id="PIRSF001492">
    <property type="entry name" value="IPGAM"/>
    <property type="match status" value="1"/>
</dbReference>
<dbReference type="NCBIfam" id="TIGR01307">
    <property type="entry name" value="pgm_bpd_ind"/>
    <property type="match status" value="1"/>
</dbReference>
<feature type="binding site" evidence="8">
    <location>
        <begin position="263"/>
        <end position="266"/>
    </location>
    <ligand>
        <name>substrate</name>
    </ligand>
</feature>
<evidence type="ECO:0000259" key="10">
    <source>
        <dbReference type="Pfam" id="PF01676"/>
    </source>
</evidence>
<feature type="binding site" evidence="8">
    <location>
        <position position="408"/>
    </location>
    <ligand>
        <name>Mn(2+)</name>
        <dbReference type="ChEBI" id="CHEBI:29035"/>
        <label>1</label>
    </ligand>
</feature>
<comment type="caution">
    <text evidence="12">The sequence shown here is derived from an EMBL/GenBank/DDBJ whole genome shotgun (WGS) entry which is preliminary data.</text>
</comment>
<reference evidence="13" key="1">
    <citation type="journal article" date="2019" name="Int. J. Syst. Evol. Microbiol.">
        <title>The Global Catalogue of Microorganisms (GCM) 10K type strain sequencing project: providing services to taxonomists for standard genome sequencing and annotation.</title>
        <authorList>
            <consortium name="The Broad Institute Genomics Platform"/>
            <consortium name="The Broad Institute Genome Sequencing Center for Infectious Disease"/>
            <person name="Wu L."/>
            <person name="Ma J."/>
        </authorList>
    </citation>
    <scope>NUCLEOTIDE SEQUENCE [LARGE SCALE GENOMIC DNA]</scope>
    <source>
        <strain evidence="13">CGMCC 1.10992</strain>
    </source>
</reference>
<comment type="catalytic activity">
    <reaction evidence="1 8">
        <text>(2R)-2-phosphoglycerate = (2R)-3-phosphoglycerate</text>
        <dbReference type="Rhea" id="RHEA:15901"/>
        <dbReference type="ChEBI" id="CHEBI:58272"/>
        <dbReference type="ChEBI" id="CHEBI:58289"/>
        <dbReference type="EC" id="5.4.2.12"/>
    </reaction>
</comment>
<feature type="binding site" evidence="8">
    <location>
        <position position="125"/>
    </location>
    <ligand>
        <name>substrate</name>
    </ligand>
</feature>
<evidence type="ECO:0000256" key="4">
    <source>
        <dbReference type="ARBA" id="ARBA00022723"/>
    </source>
</evidence>